<feature type="transmembrane region" description="Helical" evidence="8">
    <location>
        <begin position="318"/>
        <end position="341"/>
    </location>
</feature>
<evidence type="ECO:0000256" key="6">
    <source>
        <dbReference type="ARBA" id="ARBA00023136"/>
    </source>
</evidence>
<dbReference type="GO" id="GO:0005886">
    <property type="term" value="C:plasma membrane"/>
    <property type="evidence" value="ECO:0007669"/>
    <property type="project" value="UniProtKB-SubCell"/>
</dbReference>
<feature type="compositionally biased region" description="Low complexity" evidence="7">
    <location>
        <begin position="896"/>
        <end position="910"/>
    </location>
</feature>
<feature type="domain" description="Membrane transport protein MMPL" evidence="9">
    <location>
        <begin position="479"/>
        <end position="700"/>
    </location>
</feature>
<feature type="transmembrane region" description="Helical" evidence="8">
    <location>
        <begin position="378"/>
        <end position="395"/>
    </location>
</feature>
<feature type="transmembrane region" description="Helical" evidence="8">
    <location>
        <begin position="12"/>
        <end position="32"/>
    </location>
</feature>
<feature type="compositionally biased region" description="Pro residues" evidence="7">
    <location>
        <begin position="1124"/>
        <end position="1136"/>
    </location>
</feature>
<evidence type="ECO:0000256" key="3">
    <source>
        <dbReference type="ARBA" id="ARBA00022475"/>
    </source>
</evidence>
<dbReference type="PANTHER" id="PTHR33406:SF11">
    <property type="entry name" value="MEMBRANE PROTEIN SCO6666-RELATED"/>
    <property type="match status" value="1"/>
</dbReference>
<evidence type="ECO:0000256" key="8">
    <source>
        <dbReference type="SAM" id="Phobius"/>
    </source>
</evidence>
<feature type="compositionally biased region" description="Pro residues" evidence="7">
    <location>
        <begin position="1026"/>
        <end position="1045"/>
    </location>
</feature>
<name>A0A231HBQ2_9NOCA</name>
<feature type="compositionally biased region" description="Basic and acidic residues" evidence="7">
    <location>
        <begin position="1237"/>
        <end position="1250"/>
    </location>
</feature>
<feature type="compositionally biased region" description="Low complexity" evidence="7">
    <location>
        <begin position="1046"/>
        <end position="1070"/>
    </location>
</feature>
<evidence type="ECO:0000256" key="2">
    <source>
        <dbReference type="ARBA" id="ARBA00010157"/>
    </source>
</evidence>
<keyword evidence="3" id="KW-1003">Cell membrane</keyword>
<feature type="compositionally biased region" description="Low complexity" evidence="7">
    <location>
        <begin position="1251"/>
        <end position="1269"/>
    </location>
</feature>
<feature type="transmembrane region" description="Helical" evidence="8">
    <location>
        <begin position="191"/>
        <end position="219"/>
    </location>
</feature>
<evidence type="ECO:0000256" key="7">
    <source>
        <dbReference type="SAM" id="MobiDB-lite"/>
    </source>
</evidence>
<feature type="domain" description="Membrane transport protein MMPL" evidence="9">
    <location>
        <begin position="45"/>
        <end position="379"/>
    </location>
</feature>
<accession>A0A231HBQ2</accession>
<feature type="compositionally biased region" description="Basic and acidic residues" evidence="7">
    <location>
        <begin position="806"/>
        <end position="816"/>
    </location>
</feature>
<keyword evidence="11" id="KW-1185">Reference proteome</keyword>
<keyword evidence="5 8" id="KW-1133">Transmembrane helix</keyword>
<organism evidence="10 11">
    <name type="scientific">Nocardia cerradoensis</name>
    <dbReference type="NCBI Taxonomy" id="85688"/>
    <lineage>
        <taxon>Bacteria</taxon>
        <taxon>Bacillati</taxon>
        <taxon>Actinomycetota</taxon>
        <taxon>Actinomycetes</taxon>
        <taxon>Mycobacteriales</taxon>
        <taxon>Nocardiaceae</taxon>
        <taxon>Nocardia</taxon>
    </lineage>
</organism>
<feature type="compositionally biased region" description="Low complexity" evidence="7">
    <location>
        <begin position="919"/>
        <end position="941"/>
    </location>
</feature>
<dbReference type="EMBL" id="NGAF01000002">
    <property type="protein sequence ID" value="OXR46265.1"/>
    <property type="molecule type" value="Genomic_DNA"/>
</dbReference>
<evidence type="ECO:0000256" key="5">
    <source>
        <dbReference type="ARBA" id="ARBA00022989"/>
    </source>
</evidence>
<feature type="compositionally biased region" description="Pro residues" evidence="7">
    <location>
        <begin position="1200"/>
        <end position="1210"/>
    </location>
</feature>
<gene>
    <name evidence="10" type="primary">mmpL3_1</name>
    <name evidence="10" type="ORF">B7C42_01231</name>
</gene>
<feature type="compositionally biased region" description="Basic and acidic residues" evidence="7">
    <location>
        <begin position="764"/>
        <end position="779"/>
    </location>
</feature>
<feature type="transmembrane region" description="Helical" evidence="8">
    <location>
        <begin position="593"/>
        <end position="616"/>
    </location>
</feature>
<keyword evidence="4 8" id="KW-0812">Transmembrane</keyword>
<dbReference type="Pfam" id="PF03176">
    <property type="entry name" value="MMPL"/>
    <property type="match status" value="2"/>
</dbReference>
<proteinExistence type="inferred from homology"/>
<dbReference type="PANTHER" id="PTHR33406">
    <property type="entry name" value="MEMBRANE PROTEIN MJ1562-RELATED"/>
    <property type="match status" value="1"/>
</dbReference>
<evidence type="ECO:0000259" key="9">
    <source>
        <dbReference type="Pfam" id="PF03176"/>
    </source>
</evidence>
<feature type="compositionally biased region" description="Pro residues" evidence="7">
    <location>
        <begin position="1153"/>
        <end position="1165"/>
    </location>
</feature>
<protein>
    <submittedName>
        <fullName evidence="10">Trehalose monomycolate exporter MmpL3</fullName>
    </submittedName>
</protein>
<dbReference type="SUPFAM" id="SSF82866">
    <property type="entry name" value="Multidrug efflux transporter AcrB transmembrane domain"/>
    <property type="match status" value="2"/>
</dbReference>
<feature type="compositionally biased region" description="Low complexity" evidence="7">
    <location>
        <begin position="817"/>
        <end position="834"/>
    </location>
</feature>
<feature type="transmembrane region" description="Helical" evidence="8">
    <location>
        <begin position="239"/>
        <end position="261"/>
    </location>
</feature>
<evidence type="ECO:0000313" key="10">
    <source>
        <dbReference type="EMBL" id="OXR46265.1"/>
    </source>
</evidence>
<keyword evidence="6 8" id="KW-0472">Membrane</keyword>
<feature type="compositionally biased region" description="Pro residues" evidence="7">
    <location>
        <begin position="962"/>
        <end position="972"/>
    </location>
</feature>
<dbReference type="InterPro" id="IPR050545">
    <property type="entry name" value="Mycobact_MmpL"/>
</dbReference>
<feature type="compositionally biased region" description="Basic residues" evidence="7">
    <location>
        <begin position="754"/>
        <end position="763"/>
    </location>
</feature>
<feature type="compositionally biased region" description="Polar residues" evidence="7">
    <location>
        <begin position="855"/>
        <end position="867"/>
    </location>
</feature>
<feature type="transmembrane region" description="Helical" evidence="8">
    <location>
        <begin position="554"/>
        <end position="573"/>
    </location>
</feature>
<dbReference type="InterPro" id="IPR004869">
    <property type="entry name" value="MMPL_dom"/>
</dbReference>
<feature type="transmembrane region" description="Helical" evidence="8">
    <location>
        <begin position="282"/>
        <end position="306"/>
    </location>
</feature>
<comment type="subcellular location">
    <subcellularLocation>
        <location evidence="1">Cell membrane</location>
        <topology evidence="1">Multi-pass membrane protein</topology>
    </subcellularLocation>
</comment>
<reference evidence="10 11" key="1">
    <citation type="submission" date="2017-07" db="EMBL/GenBank/DDBJ databases">
        <title>First draft Genome Sequence of Nocardia cerradoensis isolated from human infection.</title>
        <authorList>
            <person name="Carrasco G."/>
        </authorList>
    </citation>
    <scope>NUCLEOTIDE SEQUENCE [LARGE SCALE GENOMIC DNA]</scope>
    <source>
        <strain evidence="10 11">CNM20130759</strain>
    </source>
</reference>
<comment type="similarity">
    <text evidence="2">Belongs to the resistance-nodulation-cell division (RND) (TC 2.A.6) family. MmpL subfamily.</text>
</comment>
<feature type="compositionally biased region" description="Low complexity" evidence="7">
    <location>
        <begin position="844"/>
        <end position="854"/>
    </location>
</feature>
<dbReference type="Gene3D" id="1.20.1640.10">
    <property type="entry name" value="Multidrug efflux transporter AcrB transmembrane domain"/>
    <property type="match status" value="2"/>
</dbReference>
<dbReference type="Proteomes" id="UP000215506">
    <property type="component" value="Unassembled WGS sequence"/>
</dbReference>
<evidence type="ECO:0000256" key="4">
    <source>
        <dbReference type="ARBA" id="ARBA00022692"/>
    </source>
</evidence>
<feature type="compositionally biased region" description="Low complexity" evidence="7">
    <location>
        <begin position="1012"/>
        <end position="1025"/>
    </location>
</feature>
<feature type="compositionally biased region" description="Basic and acidic residues" evidence="7">
    <location>
        <begin position="868"/>
        <end position="882"/>
    </location>
</feature>
<evidence type="ECO:0000256" key="1">
    <source>
        <dbReference type="ARBA" id="ARBA00004651"/>
    </source>
</evidence>
<feature type="transmembrane region" description="Helical" evidence="8">
    <location>
        <begin position="637"/>
        <end position="656"/>
    </location>
</feature>
<feature type="region of interest" description="Disordered" evidence="7">
    <location>
        <begin position="739"/>
        <end position="1376"/>
    </location>
</feature>
<feature type="transmembrane region" description="Helical" evidence="8">
    <location>
        <begin position="527"/>
        <end position="547"/>
    </location>
</feature>
<comment type="caution">
    <text evidence="10">The sequence shown here is derived from an EMBL/GenBank/DDBJ whole genome shotgun (WGS) entry which is preliminary data.</text>
</comment>
<feature type="compositionally biased region" description="Pro residues" evidence="7">
    <location>
        <begin position="1102"/>
        <end position="1114"/>
    </location>
</feature>
<evidence type="ECO:0000313" key="11">
    <source>
        <dbReference type="Proteomes" id="UP000215506"/>
    </source>
</evidence>
<sequence length="1376" mass="144128">MFTRWGELVHKFRYTVLGVAVAALLALGAYGFGLENHLSTSGWFDPGAESSQAAVLKDEVYGRDHMSDVIALYTAPEGKTIDDPEFGRKITENLNSLPREHPDRISKVNVAYWKTETGDWSASATGSKDKKYAFASVAIKGDDDTTTMNNYRAVKDAFYIPGVDVQLAGMQPVAGTLNDTIASDQKRMEMLAIPAVAVLLFFIFGGIVAAALPLIIGGLTVLGANGIVMAITHVTEVNSFVGAVVSMIGLGLAIDYGLFIVSRFREELAEGYTTRQAVRRSVMTAGRTVTFSATMIIAASAGMLLFPQGFLKSVAYGTIATVLLAALASLTILPALLSILGPRVDALGFKRFRKTKTAEEVENGFWGRTTQWVMKHPLKVAVPLCIILLLLIIPVKNLKFGGISETYLPPDNPTRMAQEKFDEIFPLRQTDPIQLVITTQNTSEIKAILDEASGAPGLTDPFGTPGIPPNGSDVWVSEATMAPDANVEDTIAYLRSIHVPDDVDLMVGGQPVLMQDSIDSLLDRMPLMIVLVVFVTTLLMFLTFGSLVLPIKAALMSALGLGSTLGILTWIFVDGHGAGLLNFTPQPIMSPVLVLIMAVIYGLSTDYEVFLLSRMVETRAQGASTTESVRSGTAQTGRIITAAALILLVVVGAFAFSDLVMMQYIAYGMMAALFIDATVLRMLLVPATMKLLGDDCWWAPAWMKRIQQRIGLGEPILDDERPGTGEVVDLVKTTPVTDPVTMQLPQLPDGAPKGPRKPRRLKFLRVDPEAPTEQLDRIDPAATGTSTRATRAKSPTPRAESPAQSRADRPRAESSEPSRAAGTASSAARSGGPTVRTGEPAEPPAADAVAASAAGTQKSDSSASEQPGRTEKPEKSGKAEKSPKRKRFGIRRSDSGADAPSADSGNASPADHADDAADDAANQAPPAASSSADAAAAHTPAGPEGGRSSTPPQTPGIRSPRVLPPPARPQPPRASGGSGVIGAGPSAADEAGRAAGTSEPARSADVGGTSGVLGAAPLPGRAAPNPGQPPSRTPEPPAQQAPSAPPSVSLPGSDTAPNRGVVRPPQVVRPGMPPRTVPAPDTAPDATDSVPPTAPVGTTPRVLPPKPSKVPPHPSVRAQLYRPDAPPYHPEQPPAQGPGQTPDAGRPGHSGPPDGPGHPANPPQGTPGASAPTGHGAGWSEPAGRPQQGPDPSQRVAPEGRPPAVQPPRRVPTDGMRRSPTRTPESGPGGVPPGMPREPRDAEATQELHEPANPGNRPPAGGHNAPAPGSRGDLGSAMPPGPQRTTSDAGEAGASTAPERENPTPAAESDASGNPSDHTAGPGGDNRNNIEQWMADLRSSRRRPEPEPADPDDEGKHRTSGRTVSVNELLRRQNRD</sequence>